<evidence type="ECO:0000256" key="10">
    <source>
        <dbReference type="ARBA" id="ARBA00023002"/>
    </source>
</evidence>
<dbReference type="GO" id="GO:0006633">
    <property type="term" value="P:fatty acid biosynthetic process"/>
    <property type="evidence" value="ECO:0007669"/>
    <property type="project" value="UniProtKB-KW"/>
</dbReference>
<evidence type="ECO:0000256" key="9">
    <source>
        <dbReference type="ARBA" id="ARBA00022964"/>
    </source>
</evidence>
<comment type="caution">
    <text evidence="15">The sequence shown here is derived from an EMBL/GenBank/DDBJ whole genome shotgun (WGS) entry which is preliminary data.</text>
</comment>
<dbReference type="GO" id="GO:0006979">
    <property type="term" value="P:response to oxidative stress"/>
    <property type="evidence" value="ECO:0007669"/>
    <property type="project" value="InterPro"/>
</dbReference>
<feature type="region of interest" description="Disordered" evidence="14">
    <location>
        <begin position="1"/>
        <end position="20"/>
    </location>
</feature>
<dbReference type="OrthoDB" id="9765610at2"/>
<evidence type="ECO:0000256" key="12">
    <source>
        <dbReference type="ARBA" id="ARBA00023098"/>
    </source>
</evidence>
<dbReference type="InterPro" id="IPR010255">
    <property type="entry name" value="Haem_peroxidase_sf"/>
</dbReference>
<evidence type="ECO:0000313" key="16">
    <source>
        <dbReference type="Proteomes" id="UP000323876"/>
    </source>
</evidence>
<protein>
    <submittedName>
        <fullName evidence="15">Peroxidase</fullName>
    </submittedName>
</protein>
<evidence type="ECO:0000256" key="8">
    <source>
        <dbReference type="ARBA" id="ARBA00022832"/>
    </source>
</evidence>
<evidence type="ECO:0000256" key="7">
    <source>
        <dbReference type="ARBA" id="ARBA00022821"/>
    </source>
</evidence>
<dbReference type="CDD" id="cd09818">
    <property type="entry name" value="PIOX_like"/>
    <property type="match status" value="1"/>
</dbReference>
<dbReference type="Pfam" id="PF03098">
    <property type="entry name" value="An_peroxidase"/>
    <property type="match status" value="1"/>
</dbReference>
<keyword evidence="2" id="KW-0444">Lipid biosynthesis</keyword>
<dbReference type="GO" id="GO:0016702">
    <property type="term" value="F:oxidoreductase activity, acting on single donors with incorporation of molecular oxygen, incorporation of two atoms of oxygen"/>
    <property type="evidence" value="ECO:0007669"/>
    <property type="project" value="TreeGrafter"/>
</dbReference>
<keyword evidence="13" id="KW-0275">Fatty acid biosynthesis</keyword>
<keyword evidence="5" id="KW-0479">Metal-binding</keyword>
<evidence type="ECO:0000256" key="14">
    <source>
        <dbReference type="SAM" id="MobiDB-lite"/>
    </source>
</evidence>
<keyword evidence="3 15" id="KW-0575">Peroxidase</keyword>
<feature type="region of interest" description="Disordered" evidence="14">
    <location>
        <begin position="135"/>
        <end position="164"/>
    </location>
</feature>
<gene>
    <name evidence="15" type="ORF">F3087_43675</name>
</gene>
<reference evidence="15 16" key="1">
    <citation type="submission" date="2019-09" db="EMBL/GenBank/DDBJ databases">
        <authorList>
            <person name="Wang X."/>
        </authorList>
    </citation>
    <scope>NUCLEOTIDE SEQUENCE [LARGE SCALE GENOMIC DNA]</scope>
    <source>
        <strain evidence="15 16">CICC 11023</strain>
    </source>
</reference>
<evidence type="ECO:0000256" key="1">
    <source>
        <dbReference type="ARBA" id="ARBA00001913"/>
    </source>
</evidence>
<evidence type="ECO:0000256" key="3">
    <source>
        <dbReference type="ARBA" id="ARBA00022559"/>
    </source>
</evidence>
<sequence>MRRSVAGFPEHRNRASASATSPARLTLISIGVITPVPFRGARPEYLPAVGNTIEDSVGELVADSRAYFATRLPAGRHPGALAVGGALRSRPPVPSRNSGSDISGPSATAGFEVADYARRAPLPAQRLCIRSDLGRATRSRPPLGGPLIVRAQPTTPSPATTPPARRIPRAIDLLIRVAETIDRAVGWPRLPKPLGLAVLVGLRARLRSANLFDTGPHPAGPLPADPAGGREQLRARTIDGTYNSPDDPRAGSVGCRFGRNVPLRHTYPEDPARILEPNPRLVSQQLLTRDRFQPATTLNLLAAAWIQFEVHDWVSHDDADTEPWAVPLSDHDSWPARPMTIPRTAAVASPTPGGPPTYPTADTHWWDASQIYGSTAKFADALRTGKQGRLEVDELGLPPISVEGLLELSSAAANAWVGLALLHALFMAEHNAICDQLAQRYPHMTDENLYNTARLVNSALIAKIHTIDWTPAIIAHPTTVAAMRANWFGVLGERVQRRFGRLSGSEVLCGIPGSALEDSGIPFSLTEEFVAVYRMHPLIPDNLVVRSLADDSVRAEHPFPDLGVAHIRERLAETSMDELFYSFGRAYPGTLTLHNYPRHLQNLTRPGHPLLDLATVDILRVRERGVPRYNEFRRQLRLRPAATFEELTDNPLWARELEQVYGDVENVDLMIGLYAEPKPPGFGFSDTAFRLFVLMASRRLSGDRFFTTDFRPEVYTEAGMAWVRDNTMRSVLLRHFPSLAPALDGVANPFAPWRSVDPQTRQRKRSR</sequence>
<keyword evidence="9" id="KW-0223">Dioxygenase</keyword>
<evidence type="ECO:0000313" key="15">
    <source>
        <dbReference type="EMBL" id="KAA8879708.1"/>
    </source>
</evidence>
<keyword evidence="8" id="KW-0276">Fatty acid metabolism</keyword>
<organism evidence="15 16">
    <name type="scientific">Nocardia colli</name>
    <dbReference type="NCBI Taxonomy" id="2545717"/>
    <lineage>
        <taxon>Bacteria</taxon>
        <taxon>Bacillati</taxon>
        <taxon>Actinomycetota</taxon>
        <taxon>Actinomycetes</taxon>
        <taxon>Mycobacteriales</taxon>
        <taxon>Nocardiaceae</taxon>
        <taxon>Nocardia</taxon>
    </lineage>
</organism>
<dbReference type="Proteomes" id="UP000323876">
    <property type="component" value="Unassembled WGS sequence"/>
</dbReference>
<evidence type="ECO:0000256" key="4">
    <source>
        <dbReference type="ARBA" id="ARBA00022617"/>
    </source>
</evidence>
<dbReference type="InterPro" id="IPR050783">
    <property type="entry name" value="Oxylipin_biosynth_metab"/>
</dbReference>
<accession>A0A5N0DRM6</accession>
<comment type="cofactor">
    <cofactor evidence="1">
        <name>Ca(2+)</name>
        <dbReference type="ChEBI" id="CHEBI:29108"/>
    </cofactor>
</comment>
<feature type="region of interest" description="Disordered" evidence="14">
    <location>
        <begin position="86"/>
        <end position="105"/>
    </location>
</feature>
<dbReference type="GO" id="GO:0031408">
    <property type="term" value="P:oxylipin biosynthetic process"/>
    <property type="evidence" value="ECO:0007669"/>
    <property type="project" value="UniProtKB-KW"/>
</dbReference>
<dbReference type="PANTHER" id="PTHR11903">
    <property type="entry name" value="PROSTAGLANDIN G/H SYNTHASE"/>
    <property type="match status" value="1"/>
</dbReference>
<dbReference type="GO" id="GO:0006952">
    <property type="term" value="P:defense response"/>
    <property type="evidence" value="ECO:0007669"/>
    <property type="project" value="UniProtKB-KW"/>
</dbReference>
<dbReference type="GO" id="GO:0004601">
    <property type="term" value="F:peroxidase activity"/>
    <property type="evidence" value="ECO:0007669"/>
    <property type="project" value="UniProtKB-KW"/>
</dbReference>
<dbReference type="GO" id="GO:0046872">
    <property type="term" value="F:metal ion binding"/>
    <property type="evidence" value="ECO:0007669"/>
    <property type="project" value="UniProtKB-KW"/>
</dbReference>
<evidence type="ECO:0000256" key="13">
    <source>
        <dbReference type="ARBA" id="ARBA00023160"/>
    </source>
</evidence>
<evidence type="ECO:0000256" key="6">
    <source>
        <dbReference type="ARBA" id="ARBA00022767"/>
    </source>
</evidence>
<dbReference type="InterPro" id="IPR019791">
    <property type="entry name" value="Haem_peroxidase_animal"/>
</dbReference>
<keyword evidence="6" id="KW-0925">Oxylipin biosynthesis</keyword>
<dbReference type="Gene3D" id="1.10.640.10">
    <property type="entry name" value="Haem peroxidase domain superfamily, animal type"/>
    <property type="match status" value="1"/>
</dbReference>
<dbReference type="PRINTS" id="PR00457">
    <property type="entry name" value="ANPEROXIDASE"/>
</dbReference>
<keyword evidence="10" id="KW-0560">Oxidoreductase</keyword>
<keyword evidence="7" id="KW-0611">Plant defense</keyword>
<keyword evidence="16" id="KW-1185">Reference proteome</keyword>
<proteinExistence type="predicted"/>
<feature type="compositionally biased region" description="Polar residues" evidence="14">
    <location>
        <begin position="95"/>
        <end position="105"/>
    </location>
</feature>
<keyword evidence="11" id="KW-0408">Iron</keyword>
<keyword evidence="4" id="KW-0349">Heme</keyword>
<dbReference type="InterPro" id="IPR034815">
    <property type="entry name" value="A_dioxygenase"/>
</dbReference>
<dbReference type="EMBL" id="VXLC01000045">
    <property type="protein sequence ID" value="KAA8879708.1"/>
    <property type="molecule type" value="Genomic_DNA"/>
</dbReference>
<name>A0A5N0DRM6_9NOCA</name>
<evidence type="ECO:0000256" key="2">
    <source>
        <dbReference type="ARBA" id="ARBA00022516"/>
    </source>
</evidence>
<dbReference type="AlphaFoldDB" id="A0A5N0DRM6"/>
<evidence type="ECO:0000256" key="11">
    <source>
        <dbReference type="ARBA" id="ARBA00023004"/>
    </source>
</evidence>
<keyword evidence="12" id="KW-0443">Lipid metabolism</keyword>
<dbReference type="InterPro" id="IPR037120">
    <property type="entry name" value="Haem_peroxidase_sf_animal"/>
</dbReference>
<evidence type="ECO:0000256" key="5">
    <source>
        <dbReference type="ARBA" id="ARBA00022723"/>
    </source>
</evidence>
<dbReference type="GO" id="GO:0020037">
    <property type="term" value="F:heme binding"/>
    <property type="evidence" value="ECO:0007669"/>
    <property type="project" value="InterPro"/>
</dbReference>
<dbReference type="SUPFAM" id="SSF48113">
    <property type="entry name" value="Heme-dependent peroxidases"/>
    <property type="match status" value="1"/>
</dbReference>
<dbReference type="PROSITE" id="PS50292">
    <property type="entry name" value="PEROXIDASE_3"/>
    <property type="match status" value="1"/>
</dbReference>
<dbReference type="PANTHER" id="PTHR11903:SF11">
    <property type="entry name" value="ALPHA-DIOXYGENASE 1"/>
    <property type="match status" value="1"/>
</dbReference>